<dbReference type="EMBL" id="NBSK02000006">
    <property type="protein sequence ID" value="KAJ0199202.1"/>
    <property type="molecule type" value="Genomic_DNA"/>
</dbReference>
<evidence type="ECO:0000259" key="6">
    <source>
        <dbReference type="Pfam" id="PF00891"/>
    </source>
</evidence>
<keyword evidence="2" id="KW-0808">Transferase</keyword>
<evidence type="ECO:0000256" key="5">
    <source>
        <dbReference type="PIRSR" id="PIRSR005739-1"/>
    </source>
</evidence>
<evidence type="ECO:0000313" key="8">
    <source>
        <dbReference type="EMBL" id="KAJ0199202.1"/>
    </source>
</evidence>
<dbReference type="SUPFAM" id="SSF53335">
    <property type="entry name" value="S-adenosyl-L-methionine-dependent methyltransferases"/>
    <property type="match status" value="1"/>
</dbReference>
<protein>
    <recommendedName>
        <fullName evidence="10">O-methyltransferase domain-containing protein</fullName>
    </recommendedName>
</protein>
<comment type="caution">
    <text evidence="8">The sequence shown here is derived from an EMBL/GenBank/DDBJ whole genome shotgun (WGS) entry which is preliminary data.</text>
</comment>
<feature type="active site" description="Proton acceptor" evidence="5">
    <location>
        <position position="257"/>
    </location>
</feature>
<dbReference type="Pfam" id="PF08100">
    <property type="entry name" value="Dimerisation"/>
    <property type="match status" value="1"/>
</dbReference>
<dbReference type="Gene3D" id="3.40.50.150">
    <property type="entry name" value="Vaccinia Virus protein VP39"/>
    <property type="match status" value="1"/>
</dbReference>
<keyword evidence="1" id="KW-0489">Methyltransferase</keyword>
<dbReference type="SUPFAM" id="SSF46785">
    <property type="entry name" value="Winged helix' DNA-binding domain"/>
    <property type="match status" value="1"/>
</dbReference>
<evidence type="ECO:0000256" key="2">
    <source>
        <dbReference type="ARBA" id="ARBA00022679"/>
    </source>
</evidence>
<keyword evidence="3" id="KW-0949">S-adenosyl-L-methionine</keyword>
<dbReference type="PIRSF" id="PIRSF005739">
    <property type="entry name" value="O-mtase"/>
    <property type="match status" value="1"/>
</dbReference>
<dbReference type="Gene3D" id="1.10.10.10">
    <property type="entry name" value="Winged helix-like DNA-binding domain superfamily/Winged helix DNA-binding domain"/>
    <property type="match status" value="1"/>
</dbReference>
<evidence type="ECO:0008006" key="10">
    <source>
        <dbReference type="Google" id="ProtNLM"/>
    </source>
</evidence>
<dbReference type="InterPro" id="IPR012967">
    <property type="entry name" value="COMT_dimerisation"/>
</dbReference>
<name>A0A9R1X859_LACSA</name>
<dbReference type="InterPro" id="IPR036388">
    <property type="entry name" value="WH-like_DNA-bd_sf"/>
</dbReference>
<accession>A0A9R1X859</accession>
<dbReference type="OrthoDB" id="1606438at2759"/>
<evidence type="ECO:0000256" key="3">
    <source>
        <dbReference type="ARBA" id="ARBA00022691"/>
    </source>
</evidence>
<evidence type="ECO:0000256" key="1">
    <source>
        <dbReference type="ARBA" id="ARBA00022603"/>
    </source>
</evidence>
<sequence>MNAQSGIDDNTMLIGQAQILRYLCGAIDAMAMRCCVELHIADIISNHSRPTLSDIATGINSPSINLDGLERLMRFLVHRKVFDEEDGDGETVYSLNHSSKWLLCNTNMTLAPFIMMFTNPFMALPANALSRSVKEGGTAFKLAHGEEFFDFLSHNSDINSLFNEAMASVTTITMDAIISNYRNGFLGLKGSVVDVGGGTGVAISVIVKAYPHLKGINIDLPHVISTATSYDGVTHVAGDMFEAIPPAETIFMKTILHSWSDDDCVKILKNCRKAVPKGTGKVIMVEIVQHPTGDDPLNDTRVTFDLVMLTCFSTGRERTEVEWEKLLISECGFCRYNIIKIPTLFSVIEAFP</sequence>
<gene>
    <name evidence="8" type="ORF">LSAT_V11C600326600</name>
</gene>
<comment type="similarity">
    <text evidence="4">Belongs to the class I-like SAM-binding methyltransferase superfamily. Cation-independent O-methyltransferase family. COMT subfamily.</text>
</comment>
<proteinExistence type="inferred from homology"/>
<dbReference type="AlphaFoldDB" id="A0A9R1X859"/>
<dbReference type="PROSITE" id="PS51683">
    <property type="entry name" value="SAM_OMT_II"/>
    <property type="match status" value="1"/>
</dbReference>
<feature type="domain" description="O-methyltransferase C-terminal" evidence="6">
    <location>
        <begin position="129"/>
        <end position="333"/>
    </location>
</feature>
<dbReference type="GO" id="GO:0046983">
    <property type="term" value="F:protein dimerization activity"/>
    <property type="evidence" value="ECO:0007669"/>
    <property type="project" value="InterPro"/>
</dbReference>
<evidence type="ECO:0000313" key="9">
    <source>
        <dbReference type="Proteomes" id="UP000235145"/>
    </source>
</evidence>
<dbReference type="GO" id="GO:0032259">
    <property type="term" value="P:methylation"/>
    <property type="evidence" value="ECO:0000318"/>
    <property type="project" value="GO_Central"/>
</dbReference>
<dbReference type="Pfam" id="PF00891">
    <property type="entry name" value="Methyltransf_2"/>
    <property type="match status" value="1"/>
</dbReference>
<evidence type="ECO:0000256" key="4">
    <source>
        <dbReference type="ARBA" id="ARBA00034481"/>
    </source>
</evidence>
<dbReference type="InterPro" id="IPR036390">
    <property type="entry name" value="WH_DNA-bd_sf"/>
</dbReference>
<dbReference type="GO" id="GO:0008171">
    <property type="term" value="F:O-methyltransferase activity"/>
    <property type="evidence" value="ECO:0000318"/>
    <property type="project" value="GO_Central"/>
</dbReference>
<evidence type="ECO:0000259" key="7">
    <source>
        <dbReference type="Pfam" id="PF08100"/>
    </source>
</evidence>
<feature type="domain" description="O-methyltransferase dimerisation" evidence="7">
    <location>
        <begin position="21"/>
        <end position="103"/>
    </location>
</feature>
<dbReference type="InterPro" id="IPR016461">
    <property type="entry name" value="COMT-like"/>
</dbReference>
<dbReference type="Proteomes" id="UP000235145">
    <property type="component" value="Unassembled WGS sequence"/>
</dbReference>
<keyword evidence="9" id="KW-1185">Reference proteome</keyword>
<dbReference type="InterPro" id="IPR001077">
    <property type="entry name" value="COMT_C"/>
</dbReference>
<dbReference type="GO" id="GO:0008757">
    <property type="term" value="F:S-adenosylmethionine-dependent methyltransferase activity"/>
    <property type="evidence" value="ECO:0000318"/>
    <property type="project" value="GO_Central"/>
</dbReference>
<dbReference type="Gramene" id="rna-gnl|WGS:NBSK|LSAT_6X75521_mrna">
    <property type="protein sequence ID" value="cds-PLY90929.1"/>
    <property type="gene ID" value="gene-LSAT_6X75521"/>
</dbReference>
<dbReference type="PANTHER" id="PTHR11746">
    <property type="entry name" value="O-METHYLTRANSFERASE"/>
    <property type="match status" value="1"/>
</dbReference>
<organism evidence="8 9">
    <name type="scientific">Lactuca sativa</name>
    <name type="common">Garden lettuce</name>
    <dbReference type="NCBI Taxonomy" id="4236"/>
    <lineage>
        <taxon>Eukaryota</taxon>
        <taxon>Viridiplantae</taxon>
        <taxon>Streptophyta</taxon>
        <taxon>Embryophyta</taxon>
        <taxon>Tracheophyta</taxon>
        <taxon>Spermatophyta</taxon>
        <taxon>Magnoliopsida</taxon>
        <taxon>eudicotyledons</taxon>
        <taxon>Gunneridae</taxon>
        <taxon>Pentapetalae</taxon>
        <taxon>asterids</taxon>
        <taxon>campanulids</taxon>
        <taxon>Asterales</taxon>
        <taxon>Asteraceae</taxon>
        <taxon>Cichorioideae</taxon>
        <taxon>Cichorieae</taxon>
        <taxon>Lactucinae</taxon>
        <taxon>Lactuca</taxon>
    </lineage>
</organism>
<dbReference type="InterPro" id="IPR029063">
    <property type="entry name" value="SAM-dependent_MTases_sf"/>
</dbReference>
<reference evidence="8 9" key="1">
    <citation type="journal article" date="2017" name="Nat. Commun.">
        <title>Genome assembly with in vitro proximity ligation data and whole-genome triplication in lettuce.</title>
        <authorList>
            <person name="Reyes-Chin-Wo S."/>
            <person name="Wang Z."/>
            <person name="Yang X."/>
            <person name="Kozik A."/>
            <person name="Arikit S."/>
            <person name="Song C."/>
            <person name="Xia L."/>
            <person name="Froenicke L."/>
            <person name="Lavelle D.O."/>
            <person name="Truco M.J."/>
            <person name="Xia R."/>
            <person name="Zhu S."/>
            <person name="Xu C."/>
            <person name="Xu H."/>
            <person name="Xu X."/>
            <person name="Cox K."/>
            <person name="Korf I."/>
            <person name="Meyers B.C."/>
            <person name="Michelmore R.W."/>
        </authorList>
    </citation>
    <scope>NUCLEOTIDE SEQUENCE [LARGE SCALE GENOMIC DNA]</scope>
    <source>
        <strain evidence="9">cv. Salinas</strain>
        <tissue evidence="8">Seedlings</tissue>
    </source>
</reference>